<feature type="non-terminal residue" evidence="1">
    <location>
        <position position="1"/>
    </location>
</feature>
<proteinExistence type="predicted"/>
<reference evidence="1" key="1">
    <citation type="submission" date="2018-06" db="EMBL/GenBank/DDBJ databases">
        <authorList>
            <person name="Zhirakovskaya E."/>
        </authorList>
    </citation>
    <scope>NUCLEOTIDE SEQUENCE</scope>
</reference>
<name>A0A3B0YGK1_9ZZZZ</name>
<accession>A0A3B0YGK1</accession>
<dbReference type="EMBL" id="UOFN01000035">
    <property type="protein sequence ID" value="VAW74462.1"/>
    <property type="molecule type" value="Genomic_DNA"/>
</dbReference>
<organism evidence="1">
    <name type="scientific">hydrothermal vent metagenome</name>
    <dbReference type="NCBI Taxonomy" id="652676"/>
    <lineage>
        <taxon>unclassified sequences</taxon>
        <taxon>metagenomes</taxon>
        <taxon>ecological metagenomes</taxon>
    </lineage>
</organism>
<gene>
    <name evidence="1" type="ORF">MNBD_GAMMA15-2066</name>
</gene>
<dbReference type="AlphaFoldDB" id="A0A3B0YGK1"/>
<evidence type="ECO:0000313" key="1">
    <source>
        <dbReference type="EMBL" id="VAW74462.1"/>
    </source>
</evidence>
<protein>
    <submittedName>
        <fullName evidence="1">Uncharacterized protein</fullName>
    </submittedName>
</protein>
<sequence>LQCDTGTLSRLVEEILASDDPQHIHAAVDTLNAL</sequence>